<dbReference type="InterPro" id="IPR005475">
    <property type="entry name" value="Transketolase-like_Pyr-bd"/>
</dbReference>
<dbReference type="Gene3D" id="3.40.50.970">
    <property type="match status" value="1"/>
</dbReference>
<proteinExistence type="inferred from homology"/>
<dbReference type="PANTHER" id="PTHR43825">
    <property type="entry name" value="PYRUVATE DEHYDROGENASE E1 COMPONENT"/>
    <property type="match status" value="1"/>
</dbReference>
<keyword evidence="3" id="KW-0786">Thiamine pyrophosphate</keyword>
<dbReference type="FunFam" id="3.40.50.970:FF:000129">
    <property type="entry name" value="Transketolase"/>
    <property type="match status" value="1"/>
</dbReference>
<dbReference type="RefSeq" id="WP_249300210.1">
    <property type="nucleotide sequence ID" value="NZ_JACRSP010000002.1"/>
</dbReference>
<dbReference type="InterPro" id="IPR051157">
    <property type="entry name" value="PDH/Transketolase"/>
</dbReference>
<accession>A0A926DG32</accession>
<dbReference type="SUPFAM" id="SSF52922">
    <property type="entry name" value="TK C-terminal domain-like"/>
    <property type="match status" value="1"/>
</dbReference>
<dbReference type="Gene3D" id="3.40.50.920">
    <property type="match status" value="1"/>
</dbReference>
<dbReference type="PANTHER" id="PTHR43825:SF1">
    <property type="entry name" value="TRANSKETOLASE-LIKE PYRIMIDINE-BINDING DOMAIN-CONTAINING PROTEIN"/>
    <property type="match status" value="1"/>
</dbReference>
<dbReference type="AlphaFoldDB" id="A0A926DG32"/>
<dbReference type="Pfam" id="PF02779">
    <property type="entry name" value="Transket_pyr"/>
    <property type="match status" value="1"/>
</dbReference>
<keyword evidence="6" id="KW-1185">Reference proteome</keyword>
<organism evidence="5 6">
    <name type="scientific">Feifania hominis</name>
    <dbReference type="NCBI Taxonomy" id="2763660"/>
    <lineage>
        <taxon>Bacteria</taxon>
        <taxon>Bacillati</taxon>
        <taxon>Bacillota</taxon>
        <taxon>Clostridia</taxon>
        <taxon>Eubacteriales</taxon>
        <taxon>Feifaniaceae</taxon>
        <taxon>Feifania</taxon>
    </lineage>
</organism>
<evidence type="ECO:0000256" key="2">
    <source>
        <dbReference type="ARBA" id="ARBA00007131"/>
    </source>
</evidence>
<dbReference type="Proteomes" id="UP000620366">
    <property type="component" value="Unassembled WGS sequence"/>
</dbReference>
<dbReference type="InterPro" id="IPR009014">
    <property type="entry name" value="Transketo_C/PFOR_II"/>
</dbReference>
<dbReference type="CDD" id="cd07033">
    <property type="entry name" value="TPP_PYR_DXS_TK_like"/>
    <property type="match status" value="1"/>
</dbReference>
<reference evidence="5" key="1">
    <citation type="submission" date="2020-08" db="EMBL/GenBank/DDBJ databases">
        <title>Genome public.</title>
        <authorList>
            <person name="Liu C."/>
            <person name="Sun Q."/>
        </authorList>
    </citation>
    <scope>NUCLEOTIDE SEQUENCE</scope>
    <source>
        <strain evidence="5">BX7</strain>
    </source>
</reference>
<dbReference type="InterPro" id="IPR033248">
    <property type="entry name" value="Transketolase_C"/>
</dbReference>
<evidence type="ECO:0000256" key="1">
    <source>
        <dbReference type="ARBA" id="ARBA00001964"/>
    </source>
</evidence>
<comment type="cofactor">
    <cofactor evidence="1">
        <name>thiamine diphosphate</name>
        <dbReference type="ChEBI" id="CHEBI:58937"/>
    </cofactor>
</comment>
<protein>
    <submittedName>
        <fullName evidence="5">Transketolase family protein</fullName>
    </submittedName>
</protein>
<dbReference type="Pfam" id="PF02780">
    <property type="entry name" value="Transketolase_C"/>
    <property type="match status" value="1"/>
</dbReference>
<evidence type="ECO:0000256" key="3">
    <source>
        <dbReference type="ARBA" id="ARBA00023052"/>
    </source>
</evidence>
<comment type="caution">
    <text evidence="5">The sequence shown here is derived from an EMBL/GenBank/DDBJ whole genome shotgun (WGS) entry which is preliminary data.</text>
</comment>
<gene>
    <name evidence="5" type="ORF">H8695_06795</name>
</gene>
<name>A0A926DG32_9FIRM</name>
<evidence type="ECO:0000259" key="4">
    <source>
        <dbReference type="SMART" id="SM00861"/>
    </source>
</evidence>
<dbReference type="InterPro" id="IPR029061">
    <property type="entry name" value="THDP-binding"/>
</dbReference>
<dbReference type="SUPFAM" id="SSF52518">
    <property type="entry name" value="Thiamin diphosphate-binding fold (THDP-binding)"/>
    <property type="match status" value="1"/>
</dbReference>
<dbReference type="EMBL" id="JACRSP010000002">
    <property type="protein sequence ID" value="MBC8536400.1"/>
    <property type="molecule type" value="Genomic_DNA"/>
</dbReference>
<evidence type="ECO:0000313" key="5">
    <source>
        <dbReference type="EMBL" id="MBC8536400.1"/>
    </source>
</evidence>
<evidence type="ECO:0000313" key="6">
    <source>
        <dbReference type="Proteomes" id="UP000620366"/>
    </source>
</evidence>
<comment type="similarity">
    <text evidence="2">Belongs to the transketolase family.</text>
</comment>
<feature type="domain" description="Transketolase-like pyrimidine-binding" evidence="4">
    <location>
        <begin position="4"/>
        <end position="169"/>
    </location>
</feature>
<sequence>MREMALREALTQTLETLAQRRGDLVVLTSDATGSASLDGFAERCPERLIEMGIAEQNEISVAAGLSTCGFTPFVCAPAAFLTTRALEQLKVDVDYSDTNVKIIGISGGVSYGATGATHHATSDLAGTLGLDRLTVLLPADAVQMAALVQQMADTWGPFYVRIGRNPVPVLYGEGESFPIGKAKLLRDGEDLTILSAGEVLFHALQAAEILAARGISARVLDLYSVKPIDTEAILTAARQTGRLLVAEEHNTKGGIGSLVCQIVAGTCCGVPVRCLGIPTGHAIAGTSAELFHYYGLDAEGIARAAQTLVGAPTPLSAAAQ</sequence>
<dbReference type="SMART" id="SM00861">
    <property type="entry name" value="Transket_pyr"/>
    <property type="match status" value="1"/>
</dbReference>